<sequence>MEWDLTRDAEVYNTAALEGATPEERLFAGSLEAAIAFIRAETRSDQALLAIKLVPDPKNEGPIYGPRISEFFLRQS</sequence>
<organism evidence="1 2">
    <name type="scientific">Sphingomonas prati</name>
    <dbReference type="NCBI Taxonomy" id="1843237"/>
    <lineage>
        <taxon>Bacteria</taxon>
        <taxon>Pseudomonadati</taxon>
        <taxon>Pseudomonadota</taxon>
        <taxon>Alphaproteobacteria</taxon>
        <taxon>Sphingomonadales</taxon>
        <taxon>Sphingomonadaceae</taxon>
        <taxon>Sphingomonas</taxon>
    </lineage>
</organism>
<gene>
    <name evidence="1" type="ORF">FHS99_003046</name>
</gene>
<accession>A0A7W9BUV3</accession>
<comment type="caution">
    <text evidence="1">The sequence shown here is derived from an EMBL/GenBank/DDBJ whole genome shotgun (WGS) entry which is preliminary data.</text>
</comment>
<dbReference type="EMBL" id="JACIJR010000007">
    <property type="protein sequence ID" value="MBB5730543.1"/>
    <property type="molecule type" value="Genomic_DNA"/>
</dbReference>
<evidence type="ECO:0000313" key="1">
    <source>
        <dbReference type="EMBL" id="MBB5730543.1"/>
    </source>
</evidence>
<dbReference type="RefSeq" id="WP_157176958.1">
    <property type="nucleotide sequence ID" value="NZ_BMJP01000005.1"/>
</dbReference>
<dbReference type="Proteomes" id="UP000546701">
    <property type="component" value="Unassembled WGS sequence"/>
</dbReference>
<keyword evidence="2" id="KW-1185">Reference proteome</keyword>
<dbReference type="AlphaFoldDB" id="A0A7W9BUV3"/>
<reference evidence="1 2" key="1">
    <citation type="submission" date="2020-08" db="EMBL/GenBank/DDBJ databases">
        <title>Genomic Encyclopedia of Type Strains, Phase IV (KMG-IV): sequencing the most valuable type-strain genomes for metagenomic binning, comparative biology and taxonomic classification.</title>
        <authorList>
            <person name="Goeker M."/>
        </authorList>
    </citation>
    <scope>NUCLEOTIDE SEQUENCE [LARGE SCALE GENOMIC DNA]</scope>
    <source>
        <strain evidence="1 2">DSM 103336</strain>
    </source>
</reference>
<proteinExistence type="predicted"/>
<evidence type="ECO:0000313" key="2">
    <source>
        <dbReference type="Proteomes" id="UP000546701"/>
    </source>
</evidence>
<protein>
    <submittedName>
        <fullName evidence="1">Uncharacterized protein</fullName>
    </submittedName>
</protein>
<name>A0A7W9BUV3_9SPHN</name>
<dbReference type="OrthoDB" id="9882973at2"/>